<name>A0A397ID91_9GLOM</name>
<dbReference type="Pfam" id="PF08238">
    <property type="entry name" value="Sel1"/>
    <property type="match status" value="4"/>
</dbReference>
<dbReference type="GO" id="GO:0007166">
    <property type="term" value="P:cell surface receptor signaling pathway"/>
    <property type="evidence" value="ECO:0007669"/>
    <property type="project" value="InterPro"/>
</dbReference>
<protein>
    <recommendedName>
        <fullName evidence="2">Protein kinase domain-containing protein</fullName>
    </recommendedName>
</protein>
<dbReference type="PROSITE" id="PS50011">
    <property type="entry name" value="PROTEIN_KINASE_DOM"/>
    <property type="match status" value="3"/>
</dbReference>
<dbReference type="InterPro" id="IPR006597">
    <property type="entry name" value="Sel1-like"/>
</dbReference>
<evidence type="ECO:0000259" key="2">
    <source>
        <dbReference type="PROSITE" id="PS50011"/>
    </source>
</evidence>
<keyword evidence="4" id="KW-1185">Reference proteome</keyword>
<feature type="domain" description="Protein kinase" evidence="2">
    <location>
        <begin position="922"/>
        <end position="1241"/>
    </location>
</feature>
<dbReference type="InterPro" id="IPR000719">
    <property type="entry name" value="Prot_kinase_dom"/>
</dbReference>
<dbReference type="SUPFAM" id="SSF56112">
    <property type="entry name" value="Protein kinase-like (PK-like)"/>
    <property type="match status" value="4"/>
</dbReference>
<reference evidence="3 4" key="1">
    <citation type="submission" date="2018-08" db="EMBL/GenBank/DDBJ databases">
        <title>Genome and evolution of the arbuscular mycorrhizal fungus Diversispora epigaea (formerly Glomus versiforme) and its bacterial endosymbionts.</title>
        <authorList>
            <person name="Sun X."/>
            <person name="Fei Z."/>
            <person name="Harrison M."/>
        </authorList>
    </citation>
    <scope>NUCLEOTIDE SEQUENCE [LARGE SCALE GENOMIC DNA]</scope>
    <source>
        <strain evidence="3 4">IT104</strain>
    </source>
</reference>
<evidence type="ECO:0000313" key="3">
    <source>
        <dbReference type="EMBL" id="RHZ73869.1"/>
    </source>
</evidence>
<dbReference type="SMART" id="SM00671">
    <property type="entry name" value="SEL1"/>
    <property type="match status" value="6"/>
</dbReference>
<dbReference type="InterPro" id="IPR011990">
    <property type="entry name" value="TPR-like_helical_dom_sf"/>
</dbReference>
<dbReference type="SMART" id="SM00220">
    <property type="entry name" value="S_TKc"/>
    <property type="match status" value="2"/>
</dbReference>
<dbReference type="InterPro" id="IPR036537">
    <property type="entry name" value="Adaptor_Cbl_N_dom_sf"/>
</dbReference>
<dbReference type="Gene3D" id="1.25.40.10">
    <property type="entry name" value="Tetratricopeptide repeat domain"/>
    <property type="match status" value="2"/>
</dbReference>
<dbReference type="Gene3D" id="1.20.930.20">
    <property type="entry name" value="Adaptor protein Cbl, N-terminal domain"/>
    <property type="match status" value="1"/>
</dbReference>
<dbReference type="GO" id="GO:0005524">
    <property type="term" value="F:ATP binding"/>
    <property type="evidence" value="ECO:0007669"/>
    <property type="project" value="UniProtKB-UniRule"/>
</dbReference>
<evidence type="ECO:0000313" key="4">
    <source>
        <dbReference type="Proteomes" id="UP000266861"/>
    </source>
</evidence>
<dbReference type="InterPro" id="IPR051681">
    <property type="entry name" value="Ser/Thr_Kinases-Pseudokinases"/>
</dbReference>
<evidence type="ECO:0000256" key="1">
    <source>
        <dbReference type="PROSITE-ProRule" id="PRU10141"/>
    </source>
</evidence>
<keyword evidence="1" id="KW-0547">Nucleotide-binding</keyword>
<dbReference type="CDD" id="cd21037">
    <property type="entry name" value="MLKL_NTD"/>
    <property type="match status" value="1"/>
</dbReference>
<keyword evidence="1" id="KW-0067">ATP-binding</keyword>
<dbReference type="SUPFAM" id="SSF81901">
    <property type="entry name" value="HCP-like"/>
    <property type="match status" value="2"/>
</dbReference>
<feature type="domain" description="Protein kinase" evidence="2">
    <location>
        <begin position="382"/>
        <end position="650"/>
    </location>
</feature>
<organism evidence="3 4">
    <name type="scientific">Diversispora epigaea</name>
    <dbReference type="NCBI Taxonomy" id="1348612"/>
    <lineage>
        <taxon>Eukaryota</taxon>
        <taxon>Fungi</taxon>
        <taxon>Fungi incertae sedis</taxon>
        <taxon>Mucoromycota</taxon>
        <taxon>Glomeromycotina</taxon>
        <taxon>Glomeromycetes</taxon>
        <taxon>Diversisporales</taxon>
        <taxon>Diversisporaceae</taxon>
        <taxon>Diversispora</taxon>
    </lineage>
</organism>
<proteinExistence type="predicted"/>
<dbReference type="Pfam" id="PF07714">
    <property type="entry name" value="PK_Tyr_Ser-Thr"/>
    <property type="match status" value="4"/>
</dbReference>
<dbReference type="PANTHER" id="PTHR44329">
    <property type="entry name" value="SERINE/THREONINE-PROTEIN KINASE TNNI3K-RELATED"/>
    <property type="match status" value="1"/>
</dbReference>
<comment type="caution">
    <text evidence="3">The sequence shown here is derived from an EMBL/GenBank/DDBJ whole genome shotgun (WGS) entry which is preliminary data.</text>
</comment>
<dbReference type="Gene3D" id="1.10.510.10">
    <property type="entry name" value="Transferase(Phosphotransferase) domain 1"/>
    <property type="match status" value="4"/>
</dbReference>
<dbReference type="GO" id="GO:0004674">
    <property type="term" value="F:protein serine/threonine kinase activity"/>
    <property type="evidence" value="ECO:0007669"/>
    <property type="project" value="TreeGrafter"/>
</dbReference>
<dbReference type="InterPro" id="IPR017441">
    <property type="entry name" value="Protein_kinase_ATP_BS"/>
</dbReference>
<feature type="binding site" evidence="1">
    <location>
        <position position="409"/>
    </location>
    <ligand>
        <name>ATP</name>
        <dbReference type="ChEBI" id="CHEBI:30616"/>
    </ligand>
</feature>
<dbReference type="InterPro" id="IPR001245">
    <property type="entry name" value="Ser-Thr/Tyr_kinase_cat_dom"/>
</dbReference>
<dbReference type="InterPro" id="IPR011009">
    <property type="entry name" value="Kinase-like_dom_sf"/>
</dbReference>
<dbReference type="EMBL" id="PQFF01000211">
    <property type="protein sequence ID" value="RHZ73869.1"/>
    <property type="molecule type" value="Genomic_DNA"/>
</dbReference>
<dbReference type="PRINTS" id="PR00109">
    <property type="entry name" value="TYRKINASE"/>
</dbReference>
<dbReference type="InterPro" id="IPR059179">
    <property type="entry name" value="MLKL-like_MCAfunc"/>
</dbReference>
<sequence>MSLPYSKKDLFESALKNRIIPTLNYDTFENPILIARGGFGKVYRANSTSLGKHVALKRLHENENGELFYKEFMKELTNIMAVNNHDNIINFYGISKDLQTETYYLVLQYAKDGDLRTYLRNNFKSLDWEIKILMAKDITSGLRYIHEKGIVHKDLHSKNILVHEKRLLITDLGMSQPLETNSHSVDGGGMHAYTDPEYLRNCMKRKRYKRNKASDIYSLGVLFWELSSGRPPFNNIYSPVIINSVTSGEREKPINETPKDYINIYSSAWRDVPDQRPTIKNIFDSLENINLENIYNDPNDNQYNQLEAEAYNNNESSIDIYSKGSISIADVFTSNWEEVTAMKNLLESFNHFPTSLSTALNSNDYDNVTKGNQIIKYNYNDFKNLKNIGKGIYSATLILMNGKRTVALKSMVVSTTELLVNELKQYSRACSHDNMIGFYGISQKDLKRNEYILVLEYANGGTLRDHLKSNFEKLEWSDKLNLAQQIVKAIEHLHSNDIVHGDLHSKNILLHDNTIKIIDFGISKLNTENLIDSKKTIEYTDPMLLERPGKFSRTKTSDIYSIGILLWEISSGKMPYKSKFRDELDLIIYVSQGNREDPIIETPQDYINIYQDCWNQDPNQRPNIGKVIQDLKNVNLQSFAKYMRIIEPFVPLISTLNTENLIDSKKTIEYTDPMLLERPGKFSRTKTSDIYSIGILLWEISSGKMPYKSKFRDELDLIIYVSQGNREDPIIETPQDYINIYQDCWNQDPNQRPNIGKVIQDLKNVNLQSFAKYMRIIEPFVPLISTVTLEISEIITVYETVQYNKEICNSLMDRVNVAEAAIKTLKGSQTENEKNFRNGEYYKSFIRFIDIVKRTKKLMVDVSNLRGYQKFVLSSSVKGKFNSLVNDFDAVMIKLHFTMAVANDKQRRMDQFALESDIADMNKFLERIGGGIIDQNQKINIVFQEVSLLMKFEPKEIKSSEIKSTEIKSTELSDPLTSELTDRRGKRSQVAKKMYKSIEVVCKPVYFRNSADIRKQLAILGKLSDSPNIIRFYGLSFTENSDVMVFEWADYGSLRELYCQYDIAWHAKVQIALGICRGLTFLHSCDILHQEIRCKHIIMATGLVPKIADIRFYHVNNDFETVDFGFPEGFRWMAPEQFRSYKSPKSFPYTFKCEIFSFGMLLWELVFEKIPYESWDLWKIGEHVLAGKREKITWGKAPPDVQKLQKDLAKIIASAWQGDPAIRASLQNIFINLVQLADEYCTPDKENTPALLPEKTLDLDGSLSCSVSINDEGGSDLPETEFDIYEIPQIIPLNEGIQAHRNKEYQKAWDCFVAHADLDNAHAKYWKGYYLWEGIEVKKDREQAFGLFKEAADEEIADAQLRYAFSLVNNPLVKFDREIFLKYLIKSADNNNPTAQFNLGDMYFNGKIGHKKDEELGLKYLRLAALNNQPKAKEFDIYEIPQIIPLNEGIQAHRNKEYQKAWDCFVAHADLDNAHAKYWKGYYLWEGIEVKKDREQAFGLFKEAADEEIADAQLRYAFSLVNNPLVKFDREIFLKYLIKSADNNNPTAQFNLGDMYFNGKIGHKKDEELGLKYLRLAALNNQPKAKEVLQKLAIEN</sequence>
<dbReference type="STRING" id="1348612.A0A397ID91"/>
<feature type="domain" description="Protein kinase" evidence="2">
    <location>
        <begin position="28"/>
        <end position="291"/>
    </location>
</feature>
<accession>A0A397ID91</accession>
<dbReference type="Proteomes" id="UP000266861">
    <property type="component" value="Unassembled WGS sequence"/>
</dbReference>
<gene>
    <name evidence="3" type="ORF">Glove_228g92</name>
</gene>
<dbReference type="PROSITE" id="PS00107">
    <property type="entry name" value="PROTEIN_KINASE_ATP"/>
    <property type="match status" value="1"/>
</dbReference>